<dbReference type="GO" id="GO:0005813">
    <property type="term" value="C:centrosome"/>
    <property type="evidence" value="ECO:0007669"/>
    <property type="project" value="TreeGrafter"/>
</dbReference>
<evidence type="ECO:0000313" key="1">
    <source>
        <dbReference type="Proteomes" id="UP000515145"/>
    </source>
</evidence>
<dbReference type="InterPro" id="IPR026242">
    <property type="entry name" value="HAUS2_metazoa"/>
</dbReference>
<gene>
    <name evidence="2" type="primary">LOC114427902</name>
    <name evidence="3" type="synonym">LOC114427904</name>
</gene>
<evidence type="ECO:0000313" key="2">
    <source>
        <dbReference type="RefSeq" id="XP_028251943.1"/>
    </source>
</evidence>
<dbReference type="Proteomes" id="UP000515145">
    <property type="component" value="Chromosome 22"/>
</dbReference>
<protein>
    <submittedName>
        <fullName evidence="2 3">HAUS augmin-like complex subunit 2</fullName>
    </submittedName>
</protein>
<sequence>MHQWDLSPFTVTPAARLLSRCVSVGAVSQEELDSASSGPSPAFSCHLQEAEQHIRMQRQLHELQLQLELLRVDELSADVTHSFHLAQRLQVLQRFGGHLKDILRDHKNLRQRLMKPLDCSSLPVQAHLHRCVVESTKLMMAFIETLEEKLSSAHIRDSATDRLKLLSTSHAQLLAQAAEMETVCSQVLQWKTVGSAAE</sequence>
<reference evidence="2" key="2">
    <citation type="submission" date="2025-04" db="UniProtKB">
        <authorList>
            <consortium name="RefSeq"/>
        </authorList>
    </citation>
    <scope>IDENTIFICATION</scope>
</reference>
<name>A0A6P7HD33_9TELE</name>
<evidence type="ECO:0000313" key="3">
    <source>
        <dbReference type="RefSeq" id="XP_028251945.1"/>
    </source>
</evidence>
<dbReference type="GO" id="GO:0051225">
    <property type="term" value="P:spindle assembly"/>
    <property type="evidence" value="ECO:0007669"/>
    <property type="project" value="InterPro"/>
</dbReference>
<dbReference type="RefSeq" id="XP_028251945.1">
    <property type="nucleotide sequence ID" value="XM_028396144.1"/>
</dbReference>
<dbReference type="AlphaFoldDB" id="A0A6P7HD33"/>
<reference evidence="1" key="1">
    <citation type="submission" date="2024-06" db="UniProtKB">
        <authorList>
            <consortium name="RefSeq"/>
        </authorList>
    </citation>
    <scope>NUCLEOTIDE SEQUENCE [LARGE SCALE GENOMIC DNA]</scope>
</reference>
<dbReference type="PANTHER" id="PTHR16039">
    <property type="entry name" value="HAUS AUGMIN-LIKE COMPLEX SUBUNIT 2"/>
    <property type="match status" value="1"/>
</dbReference>
<dbReference type="RefSeq" id="XP_028251943.1">
    <property type="nucleotide sequence ID" value="XM_028396142.1"/>
</dbReference>
<dbReference type="PRINTS" id="PR02088">
    <property type="entry name" value="HAUSAUGMINL2"/>
</dbReference>
<dbReference type="PANTHER" id="PTHR16039:SF1">
    <property type="entry name" value="HAUS AUGMIN-LIKE COMPLEX SUBUNIT 2"/>
    <property type="match status" value="1"/>
</dbReference>
<dbReference type="InterPro" id="IPR028346">
    <property type="entry name" value="HAUS2"/>
</dbReference>
<dbReference type="OrthoDB" id="2436605at2759"/>
<dbReference type="GO" id="GO:0007098">
    <property type="term" value="P:centrosome cycle"/>
    <property type="evidence" value="ECO:0007669"/>
    <property type="project" value="InterPro"/>
</dbReference>
<keyword evidence="1" id="KW-1185">Reference proteome</keyword>
<dbReference type="GO" id="GO:0070652">
    <property type="term" value="C:HAUS complex"/>
    <property type="evidence" value="ECO:0007669"/>
    <property type="project" value="InterPro"/>
</dbReference>
<dbReference type="GeneID" id="114427902"/>
<dbReference type="GO" id="GO:0007020">
    <property type="term" value="P:microtubule nucleation"/>
    <property type="evidence" value="ECO:0007669"/>
    <property type="project" value="TreeGrafter"/>
</dbReference>
<dbReference type="GO" id="GO:1990498">
    <property type="term" value="C:mitotic spindle microtubule"/>
    <property type="evidence" value="ECO:0007669"/>
    <property type="project" value="TreeGrafter"/>
</dbReference>
<accession>A0A6P7HD33</accession>
<organism evidence="1 2">
    <name type="scientific">Parambassis ranga</name>
    <name type="common">Indian glassy fish</name>
    <dbReference type="NCBI Taxonomy" id="210632"/>
    <lineage>
        <taxon>Eukaryota</taxon>
        <taxon>Metazoa</taxon>
        <taxon>Chordata</taxon>
        <taxon>Craniata</taxon>
        <taxon>Vertebrata</taxon>
        <taxon>Euteleostomi</taxon>
        <taxon>Actinopterygii</taxon>
        <taxon>Neopterygii</taxon>
        <taxon>Teleostei</taxon>
        <taxon>Neoteleostei</taxon>
        <taxon>Acanthomorphata</taxon>
        <taxon>Ovalentaria</taxon>
        <taxon>Ambassidae</taxon>
        <taxon>Parambassis</taxon>
    </lineage>
</organism>
<proteinExistence type="predicted"/>
<dbReference type="Pfam" id="PF15003">
    <property type="entry name" value="HAUS2"/>
    <property type="match status" value="1"/>
</dbReference>